<dbReference type="PANTHER" id="PTHR33602:SF1">
    <property type="entry name" value="REGULATORY PROTEIN RECX FAMILY PROTEIN"/>
    <property type="match status" value="1"/>
</dbReference>
<evidence type="ECO:0000259" key="7">
    <source>
        <dbReference type="Pfam" id="PF21981"/>
    </source>
</evidence>
<protein>
    <recommendedName>
        <fullName evidence="3 5">Regulatory protein RecX</fullName>
    </recommendedName>
</protein>
<sequence>MYIESIDTAGKNKCKIHLSNGVDLALYKGEVRQLHLQENDEITEDMYEKILEEILIPRARRRAMHLLEKMDRSTRQLETKLREGGYPEPAIESAIAYVTSYHYLDDERLARSHIRFYQTSRSRMRMTQDLLKKGIDREIIDRCMEEELEQSQMELIAVLLQKKGYAPENATRQEEAKMYRFLMQRGFASSEISRVLRGGFSEWD</sequence>
<dbReference type="InterPro" id="IPR053925">
    <property type="entry name" value="RecX_HTH_3rd"/>
</dbReference>
<keyword evidence="4 5" id="KW-0963">Cytoplasm</keyword>
<dbReference type="PANTHER" id="PTHR33602">
    <property type="entry name" value="REGULATORY PROTEIN RECX FAMILY PROTEIN"/>
    <property type="match status" value="1"/>
</dbReference>
<feature type="domain" description="RecX third three-helical" evidence="7">
    <location>
        <begin position="152"/>
        <end position="196"/>
    </location>
</feature>
<name>A0ABR7GIE9_9FIRM</name>
<evidence type="ECO:0000256" key="2">
    <source>
        <dbReference type="ARBA" id="ARBA00009695"/>
    </source>
</evidence>
<dbReference type="Pfam" id="PF21981">
    <property type="entry name" value="RecX_HTH3"/>
    <property type="match status" value="1"/>
</dbReference>
<dbReference type="EMBL" id="JACOPG010000004">
    <property type="protein sequence ID" value="MBC5687046.1"/>
    <property type="molecule type" value="Genomic_DNA"/>
</dbReference>
<dbReference type="Pfam" id="PF21982">
    <property type="entry name" value="RecX_HTH1"/>
    <property type="match status" value="1"/>
</dbReference>
<evidence type="ECO:0000259" key="8">
    <source>
        <dbReference type="Pfam" id="PF21982"/>
    </source>
</evidence>
<dbReference type="Pfam" id="PF02631">
    <property type="entry name" value="RecX_HTH2"/>
    <property type="match status" value="1"/>
</dbReference>
<evidence type="ECO:0000256" key="5">
    <source>
        <dbReference type="HAMAP-Rule" id="MF_01114"/>
    </source>
</evidence>
<comment type="similarity">
    <text evidence="2 5">Belongs to the RecX family.</text>
</comment>
<evidence type="ECO:0000259" key="6">
    <source>
        <dbReference type="Pfam" id="PF02631"/>
    </source>
</evidence>
<evidence type="ECO:0000256" key="3">
    <source>
        <dbReference type="ARBA" id="ARBA00018111"/>
    </source>
</evidence>
<proteinExistence type="inferred from homology"/>
<gene>
    <name evidence="5" type="primary">recX</name>
    <name evidence="9" type="ORF">H8R94_10590</name>
</gene>
<organism evidence="9 10">
    <name type="scientific">Roseburia lenta</name>
    <dbReference type="NCBI Taxonomy" id="2763061"/>
    <lineage>
        <taxon>Bacteria</taxon>
        <taxon>Bacillati</taxon>
        <taxon>Bacillota</taxon>
        <taxon>Clostridia</taxon>
        <taxon>Lachnospirales</taxon>
        <taxon>Lachnospiraceae</taxon>
        <taxon>Roseburia</taxon>
    </lineage>
</organism>
<dbReference type="RefSeq" id="WP_118282016.1">
    <property type="nucleotide sequence ID" value="NZ_JACOPG010000004.1"/>
</dbReference>
<comment type="subcellular location">
    <subcellularLocation>
        <location evidence="1 5">Cytoplasm</location>
    </subcellularLocation>
</comment>
<feature type="domain" description="RecX second three-helical" evidence="6">
    <location>
        <begin position="105"/>
        <end position="143"/>
    </location>
</feature>
<evidence type="ECO:0000313" key="10">
    <source>
        <dbReference type="Proteomes" id="UP000643810"/>
    </source>
</evidence>
<evidence type="ECO:0000256" key="4">
    <source>
        <dbReference type="ARBA" id="ARBA00022490"/>
    </source>
</evidence>
<dbReference type="InterPro" id="IPR053924">
    <property type="entry name" value="RecX_HTH_2nd"/>
</dbReference>
<comment type="caution">
    <text evidence="9">The sequence shown here is derived from an EMBL/GenBank/DDBJ whole genome shotgun (WGS) entry which is preliminary data.</text>
</comment>
<dbReference type="Gene3D" id="1.10.10.10">
    <property type="entry name" value="Winged helix-like DNA-binding domain superfamily/Winged helix DNA-binding domain"/>
    <property type="match status" value="3"/>
</dbReference>
<dbReference type="Proteomes" id="UP000643810">
    <property type="component" value="Unassembled WGS sequence"/>
</dbReference>
<feature type="domain" description="RecX first three-helical" evidence="8">
    <location>
        <begin position="59"/>
        <end position="97"/>
    </location>
</feature>
<dbReference type="InterPro" id="IPR003783">
    <property type="entry name" value="Regulatory_RecX"/>
</dbReference>
<dbReference type="InterPro" id="IPR053926">
    <property type="entry name" value="RecX_HTH_1st"/>
</dbReference>
<reference evidence="9 10" key="1">
    <citation type="submission" date="2020-08" db="EMBL/GenBank/DDBJ databases">
        <title>Genome public.</title>
        <authorList>
            <person name="Liu C."/>
            <person name="Sun Q."/>
        </authorList>
    </citation>
    <scope>NUCLEOTIDE SEQUENCE [LARGE SCALE GENOMIC DNA]</scope>
    <source>
        <strain evidence="9 10">NSJ-9</strain>
    </source>
</reference>
<comment type="function">
    <text evidence="5">Modulates RecA activity.</text>
</comment>
<dbReference type="InterPro" id="IPR036388">
    <property type="entry name" value="WH-like_DNA-bd_sf"/>
</dbReference>
<keyword evidence="10" id="KW-1185">Reference proteome</keyword>
<dbReference type="HAMAP" id="MF_01114">
    <property type="entry name" value="RecX"/>
    <property type="match status" value="1"/>
</dbReference>
<accession>A0ABR7GIE9</accession>
<evidence type="ECO:0000256" key="1">
    <source>
        <dbReference type="ARBA" id="ARBA00004496"/>
    </source>
</evidence>
<evidence type="ECO:0000313" key="9">
    <source>
        <dbReference type="EMBL" id="MBC5687046.1"/>
    </source>
</evidence>